<comment type="caution">
    <text evidence="1">The sequence shown here is derived from an EMBL/GenBank/DDBJ whole genome shotgun (WGS) entry which is preliminary data.</text>
</comment>
<name>A0ABT9MIX8_9DEIO</name>
<sequence>MAHADPQAERRWATLTAVNARLSGRQGHRLHQCAAGRRRPLLASARIRDDGHVDVLTDDGPVPLTFPWFNDVTGTSDLDCNPATVERAAAGQFRPH</sequence>
<reference evidence="1 2" key="1">
    <citation type="submission" date="2023-07" db="EMBL/GenBank/DDBJ databases">
        <title>Genomic Encyclopedia of Type Strains, Phase IV (KMG-IV): sequencing the most valuable type-strain genomes for metagenomic binning, comparative biology and taxonomic classification.</title>
        <authorList>
            <person name="Goeker M."/>
        </authorList>
    </citation>
    <scope>NUCLEOTIDE SEQUENCE [LARGE SCALE GENOMIC DNA]</scope>
    <source>
        <strain evidence="1 2">NIO-1023</strain>
    </source>
</reference>
<evidence type="ECO:0000313" key="2">
    <source>
        <dbReference type="Proteomes" id="UP001232163"/>
    </source>
</evidence>
<dbReference type="EMBL" id="JAURUR010000020">
    <property type="protein sequence ID" value="MDP9766154.1"/>
    <property type="molecule type" value="Genomic_DNA"/>
</dbReference>
<gene>
    <name evidence="1" type="ORF">QO006_003618</name>
</gene>
<organism evidence="1 2">
    <name type="scientific">Deinococcus enclensis</name>
    <dbReference type="NCBI Taxonomy" id="1049582"/>
    <lineage>
        <taxon>Bacteria</taxon>
        <taxon>Thermotogati</taxon>
        <taxon>Deinococcota</taxon>
        <taxon>Deinococci</taxon>
        <taxon>Deinococcales</taxon>
        <taxon>Deinococcaceae</taxon>
        <taxon>Deinococcus</taxon>
    </lineage>
</organism>
<protein>
    <submittedName>
        <fullName evidence="1">Uncharacterized protein</fullName>
    </submittedName>
</protein>
<proteinExistence type="predicted"/>
<dbReference type="Proteomes" id="UP001232163">
    <property type="component" value="Unassembled WGS sequence"/>
</dbReference>
<evidence type="ECO:0000313" key="1">
    <source>
        <dbReference type="EMBL" id="MDP9766154.1"/>
    </source>
</evidence>
<accession>A0ABT9MIX8</accession>
<dbReference type="RefSeq" id="WP_307469061.1">
    <property type="nucleotide sequence ID" value="NZ_JAURUR010000020.1"/>
</dbReference>
<keyword evidence="2" id="KW-1185">Reference proteome</keyword>